<keyword evidence="2 7" id="KW-0813">Transport</keyword>
<sequence length="1025" mass="113336">MSTTLSYGQNQIISGKVTEEGGVPLAGASIIVKGTSRGVISDFDGKFDIKAKKGEILQISYLGFIGKSVTIADNITLNITLEEDRAALEEIVVVGYGTQKKKEVTGAVTKIDSEKILQTSTPDLSTALQGQVAGVNIQAANGSPGESANIQIRGLGSLSEDALGPLYVVDGIPFEDNPNISPEQIESIDILKDGASASIYGVRASNGVILITTKKGEIGKTVVRLNSYVGIQNITSGVDRLNTLETFYQINRRDDDNASGSSPLFSNRRAFNNDSDFVEDITNDNAIIQNYALNISGGVKNLTLNFNTNYFNQEGVIIFSGFERLTNRLTASFNKGKFKAFASVNMSNEERERAPGNSYRRALSAAAYSRPISEILGNLEVVDNDDDNDNSVSGFVRDYLNKDVQETSKTNVALRLEYELLKDFNFKVNLGNNKSNSFRKRFEPQYLNFQGDDNNVLNVQGSRLNAELQEDNTRTDRRSIENILAYNKTFGKHKIGLLGVVSYEDYETIRNRVNGLFPFDAPNNNVQVLAGATETFATGDILERSLTGKLFRLQYGFDGKYLFSGSIRRDGSSKFSEKNRFGTFFGLSTGWNIHEENFMQDINHVINNFKLRVSYAELGNQSIPDYRFAPIVESGINYPFQNLSGQEVVNTGFISRRLANEDLKWETTISKNIGVDLSFLKNKLTLTMDVYENDKEDMLLNLLLPGSAGYSQTRAINTFGVVSVNAGDMTNSGVEFSASYKDRTAGGLKYSFTYNYTKNVNKVTDLNGIDRGFGGGNLFGDSTTFYAVGHEAGAFFLLKNQGVIKTDEQLENYRATLDPGEALKFNKGDLMFQDQLTVDTNGDGIADAGDGFINDDDTVYSGSGQPEFEIGFNTNLQYKGFDLSALTYFAYGLEVYNGSKLNAYRGRRHKDLLYMWTEQNPTSDIPAERGTNSENVRARSDYFLEDGTYLRIRTLTLGYNFPRKKIQNIGLDRARVYLTSVNPFTFTDYDGFDPEVGGNGLSTRGVDNGNYPVARQFSVGLQVNF</sequence>
<evidence type="ECO:0000259" key="8">
    <source>
        <dbReference type="Pfam" id="PF07715"/>
    </source>
</evidence>
<dbReference type="InterPro" id="IPR039426">
    <property type="entry name" value="TonB-dep_rcpt-like"/>
</dbReference>
<dbReference type="NCBIfam" id="TIGR04057">
    <property type="entry name" value="SusC_RagA_signa"/>
    <property type="match status" value="1"/>
</dbReference>
<keyword evidence="3 7" id="KW-1134">Transmembrane beta strand</keyword>
<feature type="domain" description="TonB-dependent receptor plug" evidence="8">
    <location>
        <begin position="100"/>
        <end position="208"/>
    </location>
</feature>
<evidence type="ECO:0000256" key="4">
    <source>
        <dbReference type="ARBA" id="ARBA00022692"/>
    </source>
</evidence>
<proteinExistence type="inferred from homology"/>
<evidence type="ECO:0000256" key="5">
    <source>
        <dbReference type="ARBA" id="ARBA00023136"/>
    </source>
</evidence>
<reference evidence="10" key="1">
    <citation type="journal article" date="2019" name="Int. J. Syst. Evol. Microbiol.">
        <title>The Global Catalogue of Microorganisms (GCM) 10K type strain sequencing project: providing services to taxonomists for standard genome sequencing and annotation.</title>
        <authorList>
            <consortium name="The Broad Institute Genomics Platform"/>
            <consortium name="The Broad Institute Genome Sequencing Center for Infectious Disease"/>
            <person name="Wu L."/>
            <person name="Ma J."/>
        </authorList>
    </citation>
    <scope>NUCLEOTIDE SEQUENCE [LARGE SCALE GENOMIC DNA]</scope>
    <source>
        <strain evidence="10">JCM 17630</strain>
    </source>
</reference>
<dbReference type="InterPro" id="IPR012910">
    <property type="entry name" value="Plug_dom"/>
</dbReference>
<dbReference type="Gene3D" id="2.60.40.1120">
    <property type="entry name" value="Carboxypeptidase-like, regulatory domain"/>
    <property type="match status" value="1"/>
</dbReference>
<name>A0ABP8C7I0_9FLAO</name>
<dbReference type="Pfam" id="PF07715">
    <property type="entry name" value="Plug"/>
    <property type="match status" value="1"/>
</dbReference>
<comment type="caution">
    <text evidence="9">The sequence shown here is derived from an EMBL/GenBank/DDBJ whole genome shotgun (WGS) entry which is preliminary data.</text>
</comment>
<evidence type="ECO:0000256" key="2">
    <source>
        <dbReference type="ARBA" id="ARBA00022448"/>
    </source>
</evidence>
<evidence type="ECO:0000256" key="7">
    <source>
        <dbReference type="PROSITE-ProRule" id="PRU01360"/>
    </source>
</evidence>
<keyword evidence="4 7" id="KW-0812">Transmembrane</keyword>
<keyword evidence="10" id="KW-1185">Reference proteome</keyword>
<comment type="subcellular location">
    <subcellularLocation>
        <location evidence="1 7">Cell outer membrane</location>
        <topology evidence="1 7">Multi-pass membrane protein</topology>
    </subcellularLocation>
</comment>
<keyword evidence="5 7" id="KW-0472">Membrane</keyword>
<protein>
    <submittedName>
        <fullName evidence="9">TonB-dependent receptor</fullName>
    </submittedName>
</protein>
<dbReference type="SUPFAM" id="SSF56935">
    <property type="entry name" value="Porins"/>
    <property type="match status" value="1"/>
</dbReference>
<dbReference type="PROSITE" id="PS52016">
    <property type="entry name" value="TONB_DEPENDENT_REC_3"/>
    <property type="match status" value="1"/>
</dbReference>
<dbReference type="NCBIfam" id="TIGR04056">
    <property type="entry name" value="OMP_RagA_SusC"/>
    <property type="match status" value="1"/>
</dbReference>
<dbReference type="Gene3D" id="2.40.170.20">
    <property type="entry name" value="TonB-dependent receptor, beta-barrel domain"/>
    <property type="match status" value="1"/>
</dbReference>
<dbReference type="InterPro" id="IPR023997">
    <property type="entry name" value="TonB-dep_OMP_SusC/RagA_CS"/>
</dbReference>
<dbReference type="Pfam" id="PF13715">
    <property type="entry name" value="CarbopepD_reg_2"/>
    <property type="match status" value="1"/>
</dbReference>
<comment type="similarity">
    <text evidence="7">Belongs to the TonB-dependent receptor family.</text>
</comment>
<dbReference type="SUPFAM" id="SSF49464">
    <property type="entry name" value="Carboxypeptidase regulatory domain-like"/>
    <property type="match status" value="1"/>
</dbReference>
<dbReference type="Gene3D" id="2.170.130.10">
    <property type="entry name" value="TonB-dependent receptor, plug domain"/>
    <property type="match status" value="1"/>
</dbReference>
<dbReference type="InterPro" id="IPR037066">
    <property type="entry name" value="Plug_dom_sf"/>
</dbReference>
<evidence type="ECO:0000256" key="1">
    <source>
        <dbReference type="ARBA" id="ARBA00004571"/>
    </source>
</evidence>
<dbReference type="InterPro" id="IPR036942">
    <property type="entry name" value="Beta-barrel_TonB_sf"/>
</dbReference>
<evidence type="ECO:0000256" key="6">
    <source>
        <dbReference type="ARBA" id="ARBA00023237"/>
    </source>
</evidence>
<dbReference type="Proteomes" id="UP001501496">
    <property type="component" value="Unassembled WGS sequence"/>
</dbReference>
<evidence type="ECO:0000313" key="10">
    <source>
        <dbReference type="Proteomes" id="UP001501496"/>
    </source>
</evidence>
<gene>
    <name evidence="9" type="ORF">GCM10022291_15960</name>
</gene>
<dbReference type="InterPro" id="IPR023996">
    <property type="entry name" value="TonB-dep_OMP_SusC/RagA"/>
</dbReference>
<keyword evidence="9" id="KW-0675">Receptor</keyword>
<dbReference type="InterPro" id="IPR008969">
    <property type="entry name" value="CarboxyPept-like_regulatory"/>
</dbReference>
<dbReference type="EMBL" id="BAABCA010000003">
    <property type="protein sequence ID" value="GAA4235054.1"/>
    <property type="molecule type" value="Genomic_DNA"/>
</dbReference>
<organism evidence="9 10">
    <name type="scientific">Postechiella marina</name>
    <dbReference type="NCBI Taxonomy" id="943941"/>
    <lineage>
        <taxon>Bacteria</taxon>
        <taxon>Pseudomonadati</taxon>
        <taxon>Bacteroidota</taxon>
        <taxon>Flavobacteriia</taxon>
        <taxon>Flavobacteriales</taxon>
        <taxon>Flavobacteriaceae</taxon>
        <taxon>Postechiella</taxon>
    </lineage>
</organism>
<evidence type="ECO:0000256" key="3">
    <source>
        <dbReference type="ARBA" id="ARBA00022452"/>
    </source>
</evidence>
<evidence type="ECO:0000313" key="9">
    <source>
        <dbReference type="EMBL" id="GAA4235054.1"/>
    </source>
</evidence>
<accession>A0ABP8C7I0</accession>
<keyword evidence="6 7" id="KW-0998">Cell outer membrane</keyword>